<feature type="compositionally biased region" description="Polar residues" evidence="1">
    <location>
        <begin position="222"/>
        <end position="234"/>
    </location>
</feature>
<evidence type="ECO:0000256" key="1">
    <source>
        <dbReference type="SAM" id="MobiDB-lite"/>
    </source>
</evidence>
<protein>
    <submittedName>
        <fullName evidence="2">Uncharacterized protein</fullName>
    </submittedName>
</protein>
<dbReference type="AlphaFoldDB" id="A0AAE0DIQ4"/>
<proteinExistence type="predicted"/>
<feature type="region of interest" description="Disordered" evidence="1">
    <location>
        <begin position="28"/>
        <end position="91"/>
    </location>
</feature>
<accession>A0AAE0DIQ4</accession>
<name>A0AAE0DIQ4_9LECA</name>
<keyword evidence="3" id="KW-1185">Reference proteome</keyword>
<organism evidence="2 3">
    <name type="scientific">Lepraria neglecta</name>
    <dbReference type="NCBI Taxonomy" id="209136"/>
    <lineage>
        <taxon>Eukaryota</taxon>
        <taxon>Fungi</taxon>
        <taxon>Dikarya</taxon>
        <taxon>Ascomycota</taxon>
        <taxon>Pezizomycotina</taxon>
        <taxon>Lecanoromycetes</taxon>
        <taxon>OSLEUM clade</taxon>
        <taxon>Lecanoromycetidae</taxon>
        <taxon>Lecanorales</taxon>
        <taxon>Lecanorineae</taxon>
        <taxon>Stereocaulaceae</taxon>
        <taxon>Lepraria</taxon>
    </lineage>
</organism>
<evidence type="ECO:0000313" key="3">
    <source>
        <dbReference type="Proteomes" id="UP001276659"/>
    </source>
</evidence>
<feature type="compositionally biased region" description="Basic residues" evidence="1">
    <location>
        <begin position="285"/>
        <end position="295"/>
    </location>
</feature>
<feature type="region of interest" description="Disordered" evidence="1">
    <location>
        <begin position="222"/>
        <end position="308"/>
    </location>
</feature>
<reference evidence="2" key="1">
    <citation type="submission" date="2022-11" db="EMBL/GenBank/DDBJ databases">
        <title>Chromosomal genome sequence assembly and mating type (MAT) locus characterization of the leprose asexual lichenized fungus Lepraria neglecta (Nyl.) Erichsen.</title>
        <authorList>
            <person name="Allen J.L."/>
            <person name="Pfeffer B."/>
        </authorList>
    </citation>
    <scope>NUCLEOTIDE SEQUENCE</scope>
    <source>
        <strain evidence="2">Allen 5258</strain>
    </source>
</reference>
<dbReference type="EMBL" id="JASNWA010000008">
    <property type="protein sequence ID" value="KAK3171687.1"/>
    <property type="molecule type" value="Genomic_DNA"/>
</dbReference>
<gene>
    <name evidence="2" type="ORF">OEA41_003771</name>
</gene>
<dbReference type="Proteomes" id="UP001276659">
    <property type="component" value="Unassembled WGS sequence"/>
</dbReference>
<sequence>MDEVQDTKTILGTYSIKWMCTTTGRSEPTEGRIEIVPTQHKPDVSGWLPHEHTSDESTTDLEEDLLINTSAKGSEDSSASSTDETSNTEDPATAEISWNIPCIAHFYWGAWEATFYCTYNIHNHSFPPPEDGLYPFAIQAMNEWMEMILLGLPVTVPRIVCGQPDDHGHDSLRFEITWRRQGSGASTSRLYAKRVTGEGDLELSEAECQRLGIVENTNNTQFSAPQEASSQFPNTRLAGNYNGEPNRGRGRASRGTPRGRGAVRGASISRGVFGGRGPPSGRSVFHGRGRGRGSRCRGPGRDGSRGRA</sequence>
<feature type="compositionally biased region" description="Basic and acidic residues" evidence="1">
    <location>
        <begin position="299"/>
        <end position="308"/>
    </location>
</feature>
<evidence type="ECO:0000313" key="2">
    <source>
        <dbReference type="EMBL" id="KAK3171687.1"/>
    </source>
</evidence>
<comment type="caution">
    <text evidence="2">The sequence shown here is derived from an EMBL/GenBank/DDBJ whole genome shotgun (WGS) entry which is preliminary data.</text>
</comment>
<feature type="compositionally biased region" description="Low complexity" evidence="1">
    <location>
        <begin position="76"/>
        <end position="90"/>
    </location>
</feature>